<evidence type="ECO:0000313" key="2">
    <source>
        <dbReference type="EMBL" id="MCG6656735.1"/>
    </source>
</evidence>
<comment type="caution">
    <text evidence="2">The sequence shown here is derived from an EMBL/GenBank/DDBJ whole genome shotgun (WGS) entry which is preliminary data.</text>
</comment>
<keyword evidence="1" id="KW-0472">Membrane</keyword>
<keyword evidence="1" id="KW-1133">Transmembrane helix</keyword>
<protein>
    <submittedName>
        <fullName evidence="2">Uncharacterized protein</fullName>
    </submittedName>
</protein>
<accession>A0ABS9P4M8</accession>
<proteinExistence type="predicted"/>
<gene>
    <name evidence="2" type="ORF">HOP52_02960</name>
</gene>
<keyword evidence="1" id="KW-0812">Transmembrane</keyword>
<dbReference type="EMBL" id="JABFUC010000002">
    <property type="protein sequence ID" value="MCG6656735.1"/>
    <property type="molecule type" value="Genomic_DNA"/>
</dbReference>
<sequence>MNLHRAYLSLCGFYTLLVLIGLIALLRGGGSAVALIQLGVGSVAVIGLWGHTLGKGFINPRIWRPLAVLLALGIVVQLIAVFTASLSNAALTWFLSTAIFSVLPVIVLYRYGERDQPLWASPDELEGGELLDELLLAQPELVVEKHLADRQATVRVSKAGEEYRASVSRDRGEGVEEFEERFRHPATLAFFIEKFTCISMEDLAAQYRDGDPAPA</sequence>
<feature type="transmembrane region" description="Helical" evidence="1">
    <location>
        <begin position="32"/>
        <end position="50"/>
    </location>
</feature>
<reference evidence="2 3" key="1">
    <citation type="submission" date="2020-05" db="EMBL/GenBank/DDBJ databases">
        <title>Comparative genomic analysis of denitrifying bacteria from Halomonas genus.</title>
        <authorList>
            <person name="Wang L."/>
            <person name="Shao Z."/>
        </authorList>
    </citation>
    <scope>NUCLEOTIDE SEQUENCE [LARGE SCALE GENOMIC DNA]</scope>
    <source>
        <strain evidence="2 3">A4</strain>
    </source>
</reference>
<feature type="transmembrane region" description="Helical" evidence="1">
    <location>
        <begin position="62"/>
        <end position="84"/>
    </location>
</feature>
<organism evidence="2 3">
    <name type="scientific">Billgrantia campisalis</name>
    <dbReference type="NCBI Taxonomy" id="74661"/>
    <lineage>
        <taxon>Bacteria</taxon>
        <taxon>Pseudomonadati</taxon>
        <taxon>Pseudomonadota</taxon>
        <taxon>Gammaproteobacteria</taxon>
        <taxon>Oceanospirillales</taxon>
        <taxon>Halomonadaceae</taxon>
        <taxon>Billgrantia</taxon>
    </lineage>
</organism>
<evidence type="ECO:0000256" key="1">
    <source>
        <dbReference type="SAM" id="Phobius"/>
    </source>
</evidence>
<dbReference type="RefSeq" id="WP_238975772.1">
    <property type="nucleotide sequence ID" value="NZ_JABFUC010000002.1"/>
</dbReference>
<feature type="transmembrane region" description="Helical" evidence="1">
    <location>
        <begin position="7"/>
        <end position="26"/>
    </location>
</feature>
<name>A0ABS9P4M8_9GAMM</name>
<keyword evidence="3" id="KW-1185">Reference proteome</keyword>
<dbReference type="Proteomes" id="UP000814385">
    <property type="component" value="Unassembled WGS sequence"/>
</dbReference>
<evidence type="ECO:0000313" key="3">
    <source>
        <dbReference type="Proteomes" id="UP000814385"/>
    </source>
</evidence>
<feature type="transmembrane region" description="Helical" evidence="1">
    <location>
        <begin position="90"/>
        <end position="109"/>
    </location>
</feature>